<evidence type="ECO:0000313" key="3">
    <source>
        <dbReference type="Proteomes" id="UP000266841"/>
    </source>
</evidence>
<gene>
    <name evidence="2" type="ORF">THAOC_26408</name>
</gene>
<proteinExistence type="predicted"/>
<evidence type="ECO:0000256" key="1">
    <source>
        <dbReference type="SAM" id="MobiDB-lite"/>
    </source>
</evidence>
<sequence length="226" mass="24894">MRPEESGEYYVETASRARAEQSDAVQSQKYSSTHSPHFLFPFTLPDEKKKFYAKASYDCGVLLVGRPLEAGVSSSHEMRVRPDTRSRYWLDFREFHYEGDDMIVGRSHEINPNAPKAIARRLLDLARRTSDDGKDGDGDKTNGDGDEKDGDGDRKDGEEEVADGNNEKDDGETSADGNDKKDDGKKAADGNDKKDVGKTASDGNDKTENGNAKNDDDDDDDSVGSD</sequence>
<accession>K0S567</accession>
<name>K0S567_THAOC</name>
<feature type="compositionally biased region" description="Basic and acidic residues" evidence="1">
    <location>
        <begin position="129"/>
        <end position="157"/>
    </location>
</feature>
<feature type="non-terminal residue" evidence="2">
    <location>
        <position position="226"/>
    </location>
</feature>
<dbReference type="EMBL" id="AGNL01036485">
    <property type="protein sequence ID" value="EJK54042.1"/>
    <property type="molecule type" value="Genomic_DNA"/>
</dbReference>
<keyword evidence="3" id="KW-1185">Reference proteome</keyword>
<evidence type="ECO:0000313" key="2">
    <source>
        <dbReference type="EMBL" id="EJK54042.1"/>
    </source>
</evidence>
<feature type="compositionally biased region" description="Acidic residues" evidence="1">
    <location>
        <begin position="215"/>
        <end position="226"/>
    </location>
</feature>
<dbReference type="Proteomes" id="UP000266841">
    <property type="component" value="Unassembled WGS sequence"/>
</dbReference>
<feature type="region of interest" description="Disordered" evidence="1">
    <location>
        <begin position="1"/>
        <end position="30"/>
    </location>
</feature>
<reference evidence="2 3" key="1">
    <citation type="journal article" date="2012" name="Genome Biol.">
        <title>Genome and low-iron response of an oceanic diatom adapted to chronic iron limitation.</title>
        <authorList>
            <person name="Lommer M."/>
            <person name="Specht M."/>
            <person name="Roy A.S."/>
            <person name="Kraemer L."/>
            <person name="Andreson R."/>
            <person name="Gutowska M.A."/>
            <person name="Wolf J."/>
            <person name="Bergner S.V."/>
            <person name="Schilhabel M.B."/>
            <person name="Klostermeier U.C."/>
            <person name="Beiko R.G."/>
            <person name="Rosenstiel P."/>
            <person name="Hippler M."/>
            <person name="Laroche J."/>
        </authorList>
    </citation>
    <scope>NUCLEOTIDE SEQUENCE [LARGE SCALE GENOMIC DNA]</scope>
    <source>
        <strain evidence="2 3">CCMP1005</strain>
    </source>
</reference>
<organism evidence="2 3">
    <name type="scientific">Thalassiosira oceanica</name>
    <name type="common">Marine diatom</name>
    <dbReference type="NCBI Taxonomy" id="159749"/>
    <lineage>
        <taxon>Eukaryota</taxon>
        <taxon>Sar</taxon>
        <taxon>Stramenopiles</taxon>
        <taxon>Ochrophyta</taxon>
        <taxon>Bacillariophyta</taxon>
        <taxon>Coscinodiscophyceae</taxon>
        <taxon>Thalassiosirophycidae</taxon>
        <taxon>Thalassiosirales</taxon>
        <taxon>Thalassiosiraceae</taxon>
        <taxon>Thalassiosira</taxon>
    </lineage>
</organism>
<feature type="compositionally biased region" description="Basic and acidic residues" evidence="1">
    <location>
        <begin position="177"/>
        <end position="208"/>
    </location>
</feature>
<dbReference type="AlphaFoldDB" id="K0S567"/>
<feature type="region of interest" description="Disordered" evidence="1">
    <location>
        <begin position="129"/>
        <end position="226"/>
    </location>
</feature>
<comment type="caution">
    <text evidence="2">The sequence shown here is derived from an EMBL/GenBank/DDBJ whole genome shotgun (WGS) entry which is preliminary data.</text>
</comment>
<protein>
    <submittedName>
        <fullName evidence="2">Uncharacterized protein</fullName>
    </submittedName>
</protein>